<dbReference type="PANTHER" id="PTHR37936:SF3">
    <property type="entry name" value="TRANSPOSASE INSC FOR INSERTION ELEMENT IS2A-RELATED"/>
    <property type="match status" value="1"/>
</dbReference>
<organism evidence="1 2">
    <name type="scientific">Methylobacterium iners</name>
    <dbReference type="NCBI Taxonomy" id="418707"/>
    <lineage>
        <taxon>Bacteria</taxon>
        <taxon>Pseudomonadati</taxon>
        <taxon>Pseudomonadota</taxon>
        <taxon>Alphaproteobacteria</taxon>
        <taxon>Hyphomicrobiales</taxon>
        <taxon>Methylobacteriaceae</taxon>
        <taxon>Methylobacterium</taxon>
    </lineage>
</organism>
<name>A0ABQ4S4K9_9HYPH</name>
<dbReference type="SUPFAM" id="SSF48295">
    <property type="entry name" value="TrpR-like"/>
    <property type="match status" value="1"/>
</dbReference>
<reference evidence="1" key="1">
    <citation type="journal article" date="2021" name="Front. Microbiol.">
        <title>Comprehensive Comparative Genomics and Phenotyping of Methylobacterium Species.</title>
        <authorList>
            <person name="Alessa O."/>
            <person name="Ogura Y."/>
            <person name="Fujitani Y."/>
            <person name="Takami H."/>
            <person name="Hayashi T."/>
            <person name="Sahin N."/>
            <person name="Tani A."/>
        </authorList>
    </citation>
    <scope>NUCLEOTIDE SEQUENCE</scope>
    <source>
        <strain evidence="1">DSM 19015</strain>
    </source>
</reference>
<reference evidence="1" key="2">
    <citation type="submission" date="2021-08" db="EMBL/GenBank/DDBJ databases">
        <authorList>
            <person name="Tani A."/>
            <person name="Ola A."/>
            <person name="Ogura Y."/>
            <person name="Katsura K."/>
            <person name="Hayashi T."/>
        </authorList>
    </citation>
    <scope>NUCLEOTIDE SEQUENCE</scope>
    <source>
        <strain evidence="1">DSM 19015</strain>
    </source>
</reference>
<evidence type="ECO:0008006" key="3">
    <source>
        <dbReference type="Google" id="ProtNLM"/>
    </source>
</evidence>
<dbReference type="InterPro" id="IPR010921">
    <property type="entry name" value="Trp_repressor/repl_initiator"/>
</dbReference>
<dbReference type="Pfam" id="PF01527">
    <property type="entry name" value="HTH_Tnp_1"/>
    <property type="match status" value="1"/>
</dbReference>
<evidence type="ECO:0000313" key="2">
    <source>
        <dbReference type="Proteomes" id="UP001055125"/>
    </source>
</evidence>
<comment type="caution">
    <text evidence="1">The sequence shown here is derived from an EMBL/GenBank/DDBJ whole genome shotgun (WGS) entry which is preliminary data.</text>
</comment>
<dbReference type="NCBIfam" id="NF047595">
    <property type="entry name" value="IS66_ISRel24_TnpA"/>
    <property type="match status" value="1"/>
</dbReference>
<proteinExistence type="predicted"/>
<gene>
    <name evidence="1" type="ORF">OCOJLMKI_5245</name>
</gene>
<dbReference type="Proteomes" id="UP001055125">
    <property type="component" value="Unassembled WGS sequence"/>
</dbReference>
<dbReference type="EMBL" id="BPQP01000143">
    <property type="protein sequence ID" value="GJD98006.1"/>
    <property type="molecule type" value="Genomic_DNA"/>
</dbReference>
<keyword evidence="2" id="KW-1185">Reference proteome</keyword>
<dbReference type="InterPro" id="IPR002514">
    <property type="entry name" value="Transposase_8"/>
</dbReference>
<protein>
    <recommendedName>
        <fullName evidence="3">Transposase</fullName>
    </recommendedName>
</protein>
<dbReference type="PANTHER" id="PTHR37936">
    <property type="entry name" value="TRANSPOSASE INSC FOR INSERTION ELEMENT IS2A-RELATED"/>
    <property type="match status" value="1"/>
</dbReference>
<accession>A0ABQ4S4K9</accession>
<evidence type="ECO:0000313" key="1">
    <source>
        <dbReference type="EMBL" id="GJD98006.1"/>
    </source>
</evidence>
<sequence>MHVGLEHCIGPMSGPGLNTHVVVAGTRRSWSREEKRAIVDEAERSPSVSAVARRHGLTPSLVFPWRREFWDEERAAAGPGEPAFVPLALPAPTGPAGETRFPFVGSGVIEIELAGGHRVRADATIDPALLRGLIKMLVGR</sequence>